<gene>
    <name evidence="1" type="ORF">ACFOMP_07055</name>
</gene>
<dbReference type="Proteomes" id="UP001595596">
    <property type="component" value="Unassembled WGS sequence"/>
</dbReference>
<dbReference type="RefSeq" id="WP_379028918.1">
    <property type="nucleotide sequence ID" value="NZ_JBHRXE010000016.1"/>
</dbReference>
<protein>
    <submittedName>
        <fullName evidence="1">Uncharacterized protein</fullName>
    </submittedName>
</protein>
<organism evidence="1 2">
    <name type="scientific">Paracoccus simplex</name>
    <dbReference type="NCBI Taxonomy" id="2086346"/>
    <lineage>
        <taxon>Bacteria</taxon>
        <taxon>Pseudomonadati</taxon>
        <taxon>Pseudomonadota</taxon>
        <taxon>Alphaproteobacteria</taxon>
        <taxon>Rhodobacterales</taxon>
        <taxon>Paracoccaceae</taxon>
        <taxon>Paracoccus</taxon>
    </lineage>
</organism>
<dbReference type="EMBL" id="JBHRXE010000016">
    <property type="protein sequence ID" value="MFC3569205.1"/>
    <property type="molecule type" value="Genomic_DNA"/>
</dbReference>
<comment type="caution">
    <text evidence="1">The sequence shown here is derived from an EMBL/GenBank/DDBJ whole genome shotgun (WGS) entry which is preliminary data.</text>
</comment>
<accession>A0ABV7RZ85</accession>
<reference evidence="2" key="1">
    <citation type="journal article" date="2019" name="Int. J. Syst. Evol. Microbiol.">
        <title>The Global Catalogue of Microorganisms (GCM) 10K type strain sequencing project: providing services to taxonomists for standard genome sequencing and annotation.</title>
        <authorList>
            <consortium name="The Broad Institute Genomics Platform"/>
            <consortium name="The Broad Institute Genome Sequencing Center for Infectious Disease"/>
            <person name="Wu L."/>
            <person name="Ma J."/>
        </authorList>
    </citation>
    <scope>NUCLEOTIDE SEQUENCE [LARGE SCALE GENOMIC DNA]</scope>
    <source>
        <strain evidence="2">VKM B-3226</strain>
    </source>
</reference>
<keyword evidence="2" id="KW-1185">Reference proteome</keyword>
<sequence length="176" mass="18573">MTPFTVFDAATGAVVSNLSVTDISDAMLNATGHQVLVQGEYRAREWRLVNGVITPMPESPGEWAVFDYASGEWTDPRNPLQEMAAARAAAVMPRPDFLLAAIAAGIIQPSDAGPAARGEIPPSLTSVFEGLPPEVQLEAVVRWGAATMIERMNPILLALAGAMGVSEAQLDGLFGI</sequence>
<evidence type="ECO:0000313" key="2">
    <source>
        <dbReference type="Proteomes" id="UP001595596"/>
    </source>
</evidence>
<name>A0ABV7RZ85_9RHOB</name>
<proteinExistence type="predicted"/>
<evidence type="ECO:0000313" key="1">
    <source>
        <dbReference type="EMBL" id="MFC3569205.1"/>
    </source>
</evidence>